<feature type="binding site" evidence="4">
    <location>
        <position position="130"/>
    </location>
    <ligand>
        <name>S-adenosyl-L-methionine</name>
        <dbReference type="ChEBI" id="CHEBI:59789"/>
    </ligand>
</feature>
<name>A0ABD1EUZ9_HYPHA</name>
<evidence type="ECO:0000256" key="1">
    <source>
        <dbReference type="ARBA" id="ARBA00022603"/>
    </source>
</evidence>
<evidence type="ECO:0000313" key="5">
    <source>
        <dbReference type="EMBL" id="KAL1502430.1"/>
    </source>
</evidence>
<gene>
    <name evidence="5" type="ORF">ABEB36_007571</name>
</gene>
<sequence>MNTCSQNHVQLSDYIKITHKKLREEAELIGFEEAWKKHCENRNNLKQYASAMQELAINHWEKNLSKNNKVVLRTDWIYRTCMEYFNNLLKYREKELNILLKNHQCFKAEEQEDLLIVPSQGLKYKVLDVGSCYNPFTEYEKFDVIAIDIAPANESVLICDFLNVNIDDTTVIDNKTIKQIAKNHFHIVVFSLLLEYLPSPLQRLKCCLNAYEVLKSEGLLAIISPDSKHVGSNSKIFKSWQYVLSNHGFIRIKYEKLPYLHCMLFRKVPNKFVAKRWAEMHEGQEFFKEIFIPQDFQQKKMSLSVEQRENTLNGWDEHTFLKYVDSNFFE</sequence>
<keyword evidence="3 4" id="KW-0949">S-adenosyl-L-methionine</keyword>
<dbReference type="InterPro" id="IPR021867">
    <property type="entry name" value="Bmt2/SAMTOR"/>
</dbReference>
<feature type="binding site" evidence="4">
    <location>
        <position position="148"/>
    </location>
    <ligand>
        <name>S-adenosyl-L-methionine</name>
        <dbReference type="ChEBI" id="CHEBI:59789"/>
    </ligand>
</feature>
<dbReference type="GO" id="GO:0008168">
    <property type="term" value="F:methyltransferase activity"/>
    <property type="evidence" value="ECO:0007669"/>
    <property type="project" value="UniProtKB-UniRule"/>
</dbReference>
<dbReference type="AlphaFoldDB" id="A0ABD1EUZ9"/>
<reference evidence="5 6" key="1">
    <citation type="submission" date="2024-05" db="EMBL/GenBank/DDBJ databases">
        <title>Genetic variation in Jamaican populations of the coffee berry borer (Hypothenemus hampei).</title>
        <authorList>
            <person name="Errbii M."/>
            <person name="Myrie A."/>
        </authorList>
    </citation>
    <scope>NUCLEOTIDE SEQUENCE [LARGE SCALE GENOMIC DNA]</scope>
    <source>
        <strain evidence="5">JA-Hopewell-2020-01-JO</strain>
        <tissue evidence="5">Whole body</tissue>
    </source>
</reference>
<dbReference type="EC" id="2.1.1.-" evidence="4"/>
<dbReference type="Proteomes" id="UP001566132">
    <property type="component" value="Unassembled WGS sequence"/>
</dbReference>
<protein>
    <recommendedName>
        <fullName evidence="4">S-adenosylmethionine sensor upstream of mTORC1</fullName>
    </recommendedName>
    <alternativeName>
        <fullName evidence="4">Probable methyltransferase BMT2 homolog</fullName>
        <ecNumber evidence="4">2.1.1.-</ecNumber>
    </alternativeName>
</protein>
<evidence type="ECO:0000256" key="2">
    <source>
        <dbReference type="ARBA" id="ARBA00022679"/>
    </source>
</evidence>
<dbReference type="HAMAP" id="MF_03044">
    <property type="entry name" value="BMT2"/>
    <property type="match status" value="1"/>
</dbReference>
<dbReference type="InterPro" id="IPR029063">
    <property type="entry name" value="SAM-dependent_MTases_sf"/>
</dbReference>
<comment type="function">
    <text evidence="4">S-adenosyl-L-methionine-binding protein that acts as an inhibitor of mTORC1 signaling. Acts as a sensor of S-adenosyl-L-methionine to signal methionine sufficiency to mTORC1. Probably also acts as a S-adenosyl-L-methionine-dependent methyltransferase.</text>
</comment>
<dbReference type="SUPFAM" id="SSF53335">
    <property type="entry name" value="S-adenosyl-L-methionine-dependent methyltransferases"/>
    <property type="match status" value="1"/>
</dbReference>
<keyword evidence="6" id="KW-1185">Reference proteome</keyword>
<dbReference type="Pfam" id="PF11968">
    <property type="entry name" value="Bmt2"/>
    <property type="match status" value="1"/>
</dbReference>
<evidence type="ECO:0000256" key="3">
    <source>
        <dbReference type="ARBA" id="ARBA00022691"/>
    </source>
</evidence>
<dbReference type="PANTHER" id="PTHR21008">
    <property type="entry name" value="S-ADENOSYLMETHIONINE SENSOR UPSTREAM OF MTORC1-RELATED"/>
    <property type="match status" value="1"/>
</dbReference>
<comment type="caution">
    <text evidence="5">The sequence shown here is derived from an EMBL/GenBank/DDBJ whole genome shotgun (WGS) entry which is preliminary data.</text>
</comment>
<evidence type="ECO:0000256" key="4">
    <source>
        <dbReference type="HAMAP-Rule" id="MF_03044"/>
    </source>
</evidence>
<comment type="similarity">
    <text evidence="4">Belongs to the BMT2 family.</text>
</comment>
<keyword evidence="2 4" id="KW-0808">Transferase</keyword>
<evidence type="ECO:0000313" key="6">
    <source>
        <dbReference type="Proteomes" id="UP001566132"/>
    </source>
</evidence>
<accession>A0ABD1EUZ9</accession>
<proteinExistence type="inferred from homology"/>
<dbReference type="Gene3D" id="3.40.50.150">
    <property type="entry name" value="Vaccinia Virus protein VP39"/>
    <property type="match status" value="1"/>
</dbReference>
<dbReference type="GO" id="GO:0032259">
    <property type="term" value="P:methylation"/>
    <property type="evidence" value="ECO:0007669"/>
    <property type="project" value="UniProtKB-KW"/>
</dbReference>
<organism evidence="5 6">
    <name type="scientific">Hypothenemus hampei</name>
    <name type="common">Coffee berry borer</name>
    <dbReference type="NCBI Taxonomy" id="57062"/>
    <lineage>
        <taxon>Eukaryota</taxon>
        <taxon>Metazoa</taxon>
        <taxon>Ecdysozoa</taxon>
        <taxon>Arthropoda</taxon>
        <taxon>Hexapoda</taxon>
        <taxon>Insecta</taxon>
        <taxon>Pterygota</taxon>
        <taxon>Neoptera</taxon>
        <taxon>Endopterygota</taxon>
        <taxon>Coleoptera</taxon>
        <taxon>Polyphaga</taxon>
        <taxon>Cucujiformia</taxon>
        <taxon>Curculionidae</taxon>
        <taxon>Scolytinae</taxon>
        <taxon>Hypothenemus</taxon>
    </lineage>
</organism>
<keyword evidence="1 4" id="KW-0489">Methyltransferase</keyword>
<dbReference type="EMBL" id="JBDJPC010000005">
    <property type="protein sequence ID" value="KAL1502430.1"/>
    <property type="molecule type" value="Genomic_DNA"/>
</dbReference>
<dbReference type="PANTHER" id="PTHR21008:SF0">
    <property type="entry name" value="S-ADENOSYLMETHIONINE SENSOR UPSTREAM OF MTORC1"/>
    <property type="match status" value="1"/>
</dbReference>